<keyword evidence="2" id="KW-1185">Reference proteome</keyword>
<dbReference type="AlphaFoldDB" id="A0A0C3CWV4"/>
<gene>
    <name evidence="1" type="ORF">M413DRAFT_38628</name>
</gene>
<dbReference type="HOGENOM" id="CLU_090715_0_0_1"/>
<feature type="non-terminal residue" evidence="1">
    <location>
        <position position="135"/>
    </location>
</feature>
<accession>A0A0C3CWV4</accession>
<organism evidence="1 2">
    <name type="scientific">Hebeloma cylindrosporum</name>
    <dbReference type="NCBI Taxonomy" id="76867"/>
    <lineage>
        <taxon>Eukaryota</taxon>
        <taxon>Fungi</taxon>
        <taxon>Dikarya</taxon>
        <taxon>Basidiomycota</taxon>
        <taxon>Agaricomycotina</taxon>
        <taxon>Agaricomycetes</taxon>
        <taxon>Agaricomycetidae</taxon>
        <taxon>Agaricales</taxon>
        <taxon>Agaricineae</taxon>
        <taxon>Hymenogastraceae</taxon>
        <taxon>Hebeloma</taxon>
    </lineage>
</organism>
<reference evidence="1 2" key="1">
    <citation type="submission" date="2014-04" db="EMBL/GenBank/DDBJ databases">
        <authorList>
            <consortium name="DOE Joint Genome Institute"/>
            <person name="Kuo A."/>
            <person name="Gay G."/>
            <person name="Dore J."/>
            <person name="Kohler A."/>
            <person name="Nagy L.G."/>
            <person name="Floudas D."/>
            <person name="Copeland A."/>
            <person name="Barry K.W."/>
            <person name="Cichocki N."/>
            <person name="Veneault-Fourrey C."/>
            <person name="LaButti K."/>
            <person name="Lindquist E.A."/>
            <person name="Lipzen A."/>
            <person name="Lundell T."/>
            <person name="Morin E."/>
            <person name="Murat C."/>
            <person name="Sun H."/>
            <person name="Tunlid A."/>
            <person name="Henrissat B."/>
            <person name="Grigoriev I.V."/>
            <person name="Hibbett D.S."/>
            <person name="Martin F."/>
            <person name="Nordberg H.P."/>
            <person name="Cantor M.N."/>
            <person name="Hua S.X."/>
        </authorList>
    </citation>
    <scope>NUCLEOTIDE SEQUENCE [LARGE SCALE GENOMIC DNA]</scope>
    <source>
        <strain evidence="2">h7</strain>
    </source>
</reference>
<dbReference type="OrthoDB" id="2966769at2759"/>
<evidence type="ECO:0000313" key="1">
    <source>
        <dbReference type="EMBL" id="KIM48604.1"/>
    </source>
</evidence>
<evidence type="ECO:0000313" key="2">
    <source>
        <dbReference type="Proteomes" id="UP000053424"/>
    </source>
</evidence>
<name>A0A0C3CWV4_HEBCY</name>
<reference evidence="2" key="2">
    <citation type="submission" date="2015-01" db="EMBL/GenBank/DDBJ databases">
        <title>Evolutionary Origins and Diversification of the Mycorrhizal Mutualists.</title>
        <authorList>
            <consortium name="DOE Joint Genome Institute"/>
            <consortium name="Mycorrhizal Genomics Consortium"/>
            <person name="Kohler A."/>
            <person name="Kuo A."/>
            <person name="Nagy L.G."/>
            <person name="Floudas D."/>
            <person name="Copeland A."/>
            <person name="Barry K.W."/>
            <person name="Cichocki N."/>
            <person name="Veneault-Fourrey C."/>
            <person name="LaButti K."/>
            <person name="Lindquist E.A."/>
            <person name="Lipzen A."/>
            <person name="Lundell T."/>
            <person name="Morin E."/>
            <person name="Murat C."/>
            <person name="Riley R."/>
            <person name="Ohm R."/>
            <person name="Sun H."/>
            <person name="Tunlid A."/>
            <person name="Henrissat B."/>
            <person name="Grigoriev I.V."/>
            <person name="Hibbett D.S."/>
            <person name="Martin F."/>
        </authorList>
    </citation>
    <scope>NUCLEOTIDE SEQUENCE [LARGE SCALE GENOMIC DNA]</scope>
    <source>
        <strain evidence="2">h7</strain>
    </source>
</reference>
<protein>
    <submittedName>
        <fullName evidence="1">Uncharacterized protein</fullName>
    </submittedName>
</protein>
<proteinExistence type="predicted"/>
<feature type="non-terminal residue" evidence="1">
    <location>
        <position position="1"/>
    </location>
</feature>
<sequence>VQRNTANTSWCYVPAAVDTIATDCVGEHLDLANVVKIHAAQDLSIAYYNGADDKRLGGADWAFPIGSGIYRLCVSGRAGQGLVQTLCFNVAGDNTLDGAPYCGVTYGPQVVSDGCYAPETLPTPTSSSSISNTPS</sequence>
<dbReference type="Proteomes" id="UP000053424">
    <property type="component" value="Unassembled WGS sequence"/>
</dbReference>
<dbReference type="EMBL" id="KN831768">
    <property type="protein sequence ID" value="KIM48604.1"/>
    <property type="molecule type" value="Genomic_DNA"/>
</dbReference>